<name>A0A088CJU5_9VIRI</name>
<keyword evidence="1" id="KW-0472">Membrane</keyword>
<dbReference type="EMBL" id="KJ746597">
    <property type="protein sequence ID" value="AID67497.1"/>
    <property type="molecule type" value="Genomic_DNA"/>
</dbReference>
<geneLocation type="chloroplast" evidence="2"/>
<proteinExistence type="predicted"/>
<keyword evidence="1" id="KW-0812">Transmembrane</keyword>
<feature type="transmembrane region" description="Helical" evidence="1">
    <location>
        <begin position="6"/>
        <end position="32"/>
    </location>
</feature>
<dbReference type="AlphaFoldDB" id="A0A088CJU5"/>
<protein>
    <submittedName>
        <fullName evidence="2">Hypothetical chloroplast RF1</fullName>
    </submittedName>
</protein>
<evidence type="ECO:0000256" key="1">
    <source>
        <dbReference type="SAM" id="Phobius"/>
    </source>
</evidence>
<sequence>MLLSFFQSSIFSGLLTGIGTIFSFSVAGFIAFKYLFLHGLNLAIFCFIGLALGEVVFLSFFFFNNPETIQTWLYWAPLISLFGFFFSLNSLLQRFRGKPSRFTGFFECFILVLTNPALLFDNVRFFSISEFQTNQDYILFFIGLTFSIFILGLISSIGFSFGSNQLFYSVFSKIDWTQIPLFPTKKAVSLIQFQETFIKVLSSFGIAVVTWSFFQYPASLYPKYYFGNKVPPTHRFRMRTKLKKFKLMKTARAKRRFSVEQQEETIAKMKILAPLFSPVVYNTYSPQNRDQLQPIARSNVRLTEPIWKNGAVRFLKLYPKYDERSEAQKRAIRRADERKAEYNQAELLGLTAPRKPDPYTSFEEKQLRGAKPFEFIYSFKDRELFFKKSYEIKLRERFNPALVTTEPNLLNIKKTLAESSPKLLINKVNFYKDSTQAEIFLKAAKLKPPGSFFFPYAAYLLQVHERFPYTQTIPVKSIPEQALESMVSTKIKGKQKANTIGIKKDYVRAAIALFAADPEAFHFFLYVRDHDARLGNFQNYVHWPARQRLKAKALRPVGMKILDKLSIKENTSFTLPNYQKNNRQEDFDFLPLLVSKEKNFSPTPANLTSKKFAARLKTRVVLRQRFNAKLKALIATYPELALLTLAP</sequence>
<keyword evidence="2" id="KW-0934">Plastid</keyword>
<feature type="transmembrane region" description="Helical" evidence="1">
    <location>
        <begin position="74"/>
        <end position="92"/>
    </location>
</feature>
<feature type="transmembrane region" description="Helical" evidence="1">
    <location>
        <begin position="39"/>
        <end position="62"/>
    </location>
</feature>
<evidence type="ECO:0000313" key="2">
    <source>
        <dbReference type="EMBL" id="AID67497.1"/>
    </source>
</evidence>
<keyword evidence="2" id="KW-0150">Chloroplast</keyword>
<accession>A0A088CJU5</accession>
<gene>
    <name evidence="2" type="primary">ycf1</name>
</gene>
<organism evidence="2">
    <name type="scientific">Prasinococcus sp. CCMP1194</name>
    <dbReference type="NCBI Taxonomy" id="110672"/>
    <lineage>
        <taxon>Eukaryota</taxon>
        <taxon>Viridiplantae</taxon>
        <taxon>Prasinodermophyta</taxon>
        <taxon>Palmophyllophyceae</taxon>
        <taxon>Prasinococcales</taxon>
        <taxon>Prasinococcaceae</taxon>
        <taxon>Prasinococcus</taxon>
    </lineage>
</organism>
<keyword evidence="1" id="KW-1133">Transmembrane helix</keyword>
<reference evidence="2" key="1">
    <citation type="journal article" date="2014" name="BMC Genomics">
        <title>Six newly sequenced chloroplast genomes from prasinophyte green algae provide insights into the relationships among prasinophyte lineages and the diversity of streamlined genome architecture in picoplanktonic species.</title>
        <authorList>
            <person name="Lemieux C."/>
            <person name="Otis C."/>
            <person name="Turmel M."/>
        </authorList>
    </citation>
    <scope>NUCLEOTIDE SEQUENCE</scope>
</reference>
<feature type="transmembrane region" description="Helical" evidence="1">
    <location>
        <begin position="137"/>
        <end position="159"/>
    </location>
</feature>